<organism evidence="9 10">
    <name type="scientific">Caerostris darwini</name>
    <dbReference type="NCBI Taxonomy" id="1538125"/>
    <lineage>
        <taxon>Eukaryota</taxon>
        <taxon>Metazoa</taxon>
        <taxon>Ecdysozoa</taxon>
        <taxon>Arthropoda</taxon>
        <taxon>Chelicerata</taxon>
        <taxon>Arachnida</taxon>
        <taxon>Araneae</taxon>
        <taxon>Araneomorphae</taxon>
        <taxon>Entelegynae</taxon>
        <taxon>Araneoidea</taxon>
        <taxon>Araneidae</taxon>
        <taxon>Caerostris</taxon>
    </lineage>
</organism>
<feature type="transmembrane region" description="Helical" evidence="8">
    <location>
        <begin position="88"/>
        <end position="109"/>
    </location>
</feature>
<dbReference type="EMBL" id="BPLQ01008826">
    <property type="protein sequence ID" value="GIY39618.1"/>
    <property type="molecule type" value="Genomic_DNA"/>
</dbReference>
<feature type="transmembrane region" description="Helical" evidence="8">
    <location>
        <begin position="116"/>
        <end position="133"/>
    </location>
</feature>
<feature type="transmembrane region" description="Helical" evidence="8">
    <location>
        <begin position="327"/>
        <end position="344"/>
    </location>
</feature>
<feature type="transmembrane region" description="Helical" evidence="8">
    <location>
        <begin position="153"/>
        <end position="176"/>
    </location>
</feature>
<comment type="similarity">
    <text evidence="2 8">Belongs to the inorganic phosphate transporter (PiT) (TC 2.A.20) family.</text>
</comment>
<evidence type="ECO:0000256" key="3">
    <source>
        <dbReference type="ARBA" id="ARBA00022448"/>
    </source>
</evidence>
<feature type="transmembrane region" description="Helical" evidence="8">
    <location>
        <begin position="411"/>
        <end position="436"/>
    </location>
</feature>
<comment type="subcellular location">
    <subcellularLocation>
        <location evidence="1 8">Membrane</location>
        <topology evidence="1 8">Multi-pass membrane protein</topology>
    </subcellularLocation>
</comment>
<accession>A0AAV4T6U4</accession>
<dbReference type="AlphaFoldDB" id="A0AAV4T6U4"/>
<protein>
    <recommendedName>
        <fullName evidence="8">Phosphate transporter</fullName>
    </recommendedName>
</protein>
<keyword evidence="5 8" id="KW-0812">Transmembrane</keyword>
<keyword evidence="4 8" id="KW-0592">Phosphate transport</keyword>
<evidence type="ECO:0000256" key="6">
    <source>
        <dbReference type="ARBA" id="ARBA00022989"/>
    </source>
</evidence>
<dbReference type="PANTHER" id="PTHR11101:SF80">
    <property type="entry name" value="PHOSPHATE TRANSPORTER"/>
    <property type="match status" value="1"/>
</dbReference>
<dbReference type="GO" id="GO:0016020">
    <property type="term" value="C:membrane"/>
    <property type="evidence" value="ECO:0007669"/>
    <property type="project" value="UniProtKB-SubCell"/>
</dbReference>
<evidence type="ECO:0000256" key="5">
    <source>
        <dbReference type="ARBA" id="ARBA00022692"/>
    </source>
</evidence>
<comment type="function">
    <text evidence="8">Sodium-phosphate symporter.</text>
</comment>
<feature type="transmembrane region" description="Helical" evidence="8">
    <location>
        <begin position="48"/>
        <end position="68"/>
    </location>
</feature>
<dbReference type="PANTHER" id="PTHR11101">
    <property type="entry name" value="PHOSPHATE TRANSPORTER"/>
    <property type="match status" value="1"/>
</dbReference>
<keyword evidence="7 8" id="KW-0472">Membrane</keyword>
<dbReference type="Pfam" id="PF01384">
    <property type="entry name" value="PHO4"/>
    <property type="match status" value="1"/>
</dbReference>
<evidence type="ECO:0000256" key="1">
    <source>
        <dbReference type="ARBA" id="ARBA00004141"/>
    </source>
</evidence>
<evidence type="ECO:0000256" key="2">
    <source>
        <dbReference type="ARBA" id="ARBA00009916"/>
    </source>
</evidence>
<keyword evidence="10" id="KW-1185">Reference proteome</keyword>
<keyword evidence="3 8" id="KW-0813">Transport</keyword>
<sequence length="440" mass="47647">MDFEKMELWIVILSFVFAFCMAFAIGANDVGNSFGTSVGSKALTMTKACIIATICEMAGAVFMGYKVSNTVRKGIFEPEIFQDLPMELLLGFFAVIIATALCTLIATMIRQPISGTHSMIGAVIGFVLVLNGYENIKWKMLATIDLGFDILPIWGVLLISVIMGILFSLGTCFMYVPFLKNSYSSTCDVERGEKNVKYVARDEVSSEVTSNDHNGSIIAIKEICVSVDEVENKGIKREVQNESSSSVDVVPPLITECAISSSPNDVDNDEDDHPQIAKIFSVLQILTAIFSSFAHGANDVSNAVGPLTAVWSIYQSGNTIQSEEPPFWLMIYGGIGISCGLWMLGKKVMHTIGERLTKINPSNGFCIELGAAVTVLFASKFGLPISTTHCKVGSVILVGLANSKRVSWKPVIQIICTWVLTVPISCAVSAVVMVILKKIT</sequence>
<dbReference type="GO" id="GO:0005315">
    <property type="term" value="F:phosphate transmembrane transporter activity"/>
    <property type="evidence" value="ECO:0007669"/>
    <property type="project" value="InterPro"/>
</dbReference>
<feature type="transmembrane region" description="Helical" evidence="8">
    <location>
        <begin position="6"/>
        <end position="27"/>
    </location>
</feature>
<gene>
    <name evidence="9" type="primary">slc20a1b</name>
    <name evidence="9" type="ORF">CDAR_279121</name>
</gene>
<reference evidence="9 10" key="1">
    <citation type="submission" date="2021-06" db="EMBL/GenBank/DDBJ databases">
        <title>Caerostris darwini draft genome.</title>
        <authorList>
            <person name="Kono N."/>
            <person name="Arakawa K."/>
        </authorList>
    </citation>
    <scope>NUCLEOTIDE SEQUENCE [LARGE SCALE GENOMIC DNA]</scope>
</reference>
<evidence type="ECO:0000313" key="9">
    <source>
        <dbReference type="EMBL" id="GIY39618.1"/>
    </source>
</evidence>
<dbReference type="GO" id="GO:0035435">
    <property type="term" value="P:phosphate ion transmembrane transport"/>
    <property type="evidence" value="ECO:0007669"/>
    <property type="project" value="TreeGrafter"/>
</dbReference>
<name>A0AAV4T6U4_9ARAC</name>
<evidence type="ECO:0000256" key="8">
    <source>
        <dbReference type="RuleBase" id="RU363058"/>
    </source>
</evidence>
<dbReference type="Proteomes" id="UP001054837">
    <property type="component" value="Unassembled WGS sequence"/>
</dbReference>
<comment type="caution">
    <text evidence="9">The sequence shown here is derived from an EMBL/GenBank/DDBJ whole genome shotgun (WGS) entry which is preliminary data.</text>
</comment>
<proteinExistence type="inferred from homology"/>
<evidence type="ECO:0000256" key="4">
    <source>
        <dbReference type="ARBA" id="ARBA00022592"/>
    </source>
</evidence>
<evidence type="ECO:0000313" key="10">
    <source>
        <dbReference type="Proteomes" id="UP001054837"/>
    </source>
</evidence>
<keyword evidence="6 8" id="KW-1133">Transmembrane helix</keyword>
<dbReference type="InterPro" id="IPR001204">
    <property type="entry name" value="Phos_transporter"/>
</dbReference>
<evidence type="ECO:0000256" key="7">
    <source>
        <dbReference type="ARBA" id="ARBA00023136"/>
    </source>
</evidence>